<feature type="domain" description="ABM" evidence="1">
    <location>
        <begin position="5"/>
        <end position="77"/>
    </location>
</feature>
<dbReference type="EMBL" id="DF977459">
    <property type="protein sequence ID" value="GAP82653.2"/>
    <property type="molecule type" value="Genomic_DNA"/>
</dbReference>
<accession>A0A1W2TAQ3</accession>
<keyword evidence="3" id="KW-1185">Reference proteome</keyword>
<dbReference type="PANTHER" id="PTHR38052:SF1">
    <property type="entry name" value="ABM DOMAIN-CONTAINING PROTEIN"/>
    <property type="match status" value="1"/>
</dbReference>
<name>A0A1W2TAQ3_ROSNE</name>
<organism evidence="2">
    <name type="scientific">Rosellinia necatrix</name>
    <name type="common">White root-rot fungus</name>
    <dbReference type="NCBI Taxonomy" id="77044"/>
    <lineage>
        <taxon>Eukaryota</taxon>
        <taxon>Fungi</taxon>
        <taxon>Dikarya</taxon>
        <taxon>Ascomycota</taxon>
        <taxon>Pezizomycotina</taxon>
        <taxon>Sordariomycetes</taxon>
        <taxon>Xylariomycetidae</taxon>
        <taxon>Xylariales</taxon>
        <taxon>Xylariaceae</taxon>
        <taxon>Rosellinia</taxon>
    </lineage>
</organism>
<proteinExistence type="predicted"/>
<reference evidence="2" key="1">
    <citation type="submission" date="2016-03" db="EMBL/GenBank/DDBJ databases">
        <title>Draft genome sequence of Rosellinia necatrix.</title>
        <authorList>
            <person name="Kanematsu S."/>
        </authorList>
    </citation>
    <scope>NUCLEOTIDE SEQUENCE [LARGE SCALE GENOMIC DNA]</scope>
    <source>
        <strain evidence="2">W97</strain>
    </source>
</reference>
<dbReference type="STRING" id="77044.A0A1W2TAQ3"/>
<sequence>MVYTIVVHLRAKAGADNVARLHAKLNEAAAVYARDRETVSWLVMQSVHDARDFTIVERYETEASQQYHLGNPYWETFDPFVLPLLDRPMDLRRFEELRPVEGEEALLALPEGGEGPRWVKDVTVTSVKNCQHEFILFGPILHHIDTTPR</sequence>
<evidence type="ECO:0000259" key="1">
    <source>
        <dbReference type="Pfam" id="PF03992"/>
    </source>
</evidence>
<evidence type="ECO:0000313" key="3">
    <source>
        <dbReference type="Proteomes" id="UP000054516"/>
    </source>
</evidence>
<dbReference type="Pfam" id="PF03992">
    <property type="entry name" value="ABM"/>
    <property type="match status" value="1"/>
</dbReference>
<dbReference type="AlphaFoldDB" id="A0A1W2TAQ3"/>
<dbReference type="OMA" id="MDMHRLE"/>
<dbReference type="Gene3D" id="3.30.70.100">
    <property type="match status" value="1"/>
</dbReference>
<dbReference type="PANTHER" id="PTHR38052">
    <property type="entry name" value="EXPRESSED PROTEIN"/>
    <property type="match status" value="1"/>
</dbReference>
<dbReference type="SUPFAM" id="SSF54909">
    <property type="entry name" value="Dimeric alpha+beta barrel"/>
    <property type="match status" value="1"/>
</dbReference>
<dbReference type="OrthoDB" id="194076at2759"/>
<keyword evidence="2" id="KW-0503">Monooxygenase</keyword>
<protein>
    <submittedName>
        <fullName evidence="2">Putative antibiotic biosynthesis monooxygenase</fullName>
    </submittedName>
</protein>
<keyword evidence="2" id="KW-0560">Oxidoreductase</keyword>
<dbReference type="InterPro" id="IPR011008">
    <property type="entry name" value="Dimeric_a/b-barrel"/>
</dbReference>
<gene>
    <name evidence="2" type="ORF">SAMD00023353_1401160</name>
</gene>
<evidence type="ECO:0000313" key="2">
    <source>
        <dbReference type="EMBL" id="GAP82653.2"/>
    </source>
</evidence>
<dbReference type="InterPro" id="IPR007138">
    <property type="entry name" value="ABM_dom"/>
</dbReference>
<dbReference type="Proteomes" id="UP000054516">
    <property type="component" value="Unassembled WGS sequence"/>
</dbReference>
<dbReference type="GO" id="GO:0004497">
    <property type="term" value="F:monooxygenase activity"/>
    <property type="evidence" value="ECO:0007669"/>
    <property type="project" value="UniProtKB-KW"/>
</dbReference>